<gene>
    <name evidence="7" type="primary">fbaB</name>
    <name evidence="7" type="ORF">PSU4_51100</name>
</gene>
<dbReference type="EC" id="4.1.2.13" evidence="3"/>
<evidence type="ECO:0000256" key="5">
    <source>
        <dbReference type="ARBA" id="ARBA00023239"/>
    </source>
</evidence>
<evidence type="ECO:0000256" key="1">
    <source>
        <dbReference type="ARBA" id="ARBA00004714"/>
    </source>
</evidence>
<dbReference type="GO" id="GO:0006096">
    <property type="term" value="P:glycolytic process"/>
    <property type="evidence" value="ECO:0007669"/>
    <property type="project" value="UniProtKB-UniPathway"/>
</dbReference>
<dbReference type="Pfam" id="PF00274">
    <property type="entry name" value="Glycolytic"/>
    <property type="match status" value="1"/>
</dbReference>
<protein>
    <recommendedName>
        <fullName evidence="3">fructose-bisphosphate aldolase</fullName>
        <ecNumber evidence="3">4.1.2.13</ecNumber>
    </recommendedName>
    <alternativeName>
        <fullName evidence="6">Fructose-bisphosphate aldolase class I</fullName>
    </alternativeName>
</protein>
<keyword evidence="4" id="KW-0324">Glycolysis</keyword>
<organism evidence="7 8">
    <name type="scientific">Pseudonocardia sulfidoxydans NBRC 16205</name>
    <dbReference type="NCBI Taxonomy" id="1223511"/>
    <lineage>
        <taxon>Bacteria</taxon>
        <taxon>Bacillati</taxon>
        <taxon>Actinomycetota</taxon>
        <taxon>Actinomycetes</taxon>
        <taxon>Pseudonocardiales</taxon>
        <taxon>Pseudonocardiaceae</taxon>
        <taxon>Pseudonocardia</taxon>
    </lineage>
</organism>
<accession>A0A511DMW0</accession>
<evidence type="ECO:0000256" key="3">
    <source>
        <dbReference type="ARBA" id="ARBA00013068"/>
    </source>
</evidence>
<dbReference type="GO" id="GO:0004332">
    <property type="term" value="F:fructose-bisphosphate aldolase activity"/>
    <property type="evidence" value="ECO:0007669"/>
    <property type="project" value="UniProtKB-EC"/>
</dbReference>
<name>A0A511DMW0_9PSEU</name>
<dbReference type="InterPro" id="IPR000741">
    <property type="entry name" value="FBA_I"/>
</dbReference>
<comment type="pathway">
    <text evidence="1">Carbohydrate degradation; glycolysis; D-glyceraldehyde 3-phosphate and glycerone phosphate from D-glucose: step 4/4.</text>
</comment>
<dbReference type="EMBL" id="BJVJ01000077">
    <property type="protein sequence ID" value="GEL26156.1"/>
    <property type="molecule type" value="Genomic_DNA"/>
</dbReference>
<dbReference type="RefSeq" id="WP_147113631.1">
    <property type="nucleotide sequence ID" value="NZ_BJVJ01000077.1"/>
</dbReference>
<evidence type="ECO:0000256" key="2">
    <source>
        <dbReference type="ARBA" id="ARBA00010387"/>
    </source>
</evidence>
<dbReference type="SUPFAM" id="SSF51569">
    <property type="entry name" value="Aldolase"/>
    <property type="match status" value="1"/>
</dbReference>
<dbReference type="Proteomes" id="UP000321685">
    <property type="component" value="Unassembled WGS sequence"/>
</dbReference>
<evidence type="ECO:0000256" key="4">
    <source>
        <dbReference type="ARBA" id="ARBA00023152"/>
    </source>
</evidence>
<dbReference type="Gene3D" id="3.20.20.70">
    <property type="entry name" value="Aldolase class I"/>
    <property type="match status" value="1"/>
</dbReference>
<dbReference type="PANTHER" id="PTHR11627">
    <property type="entry name" value="FRUCTOSE-BISPHOSPHATE ALDOLASE"/>
    <property type="match status" value="1"/>
</dbReference>
<sequence>MGDFSAPFARLIAAARGLLALDQADTNTTGMLRDAGVPLAPGTARAFRDIVLATPGLDRTVNGILLDPATLHRIAGSASAPALHRARVPLGVRMGDENLRGFDVAGSVDGISDEIARHRDAGASFARWRVVATADTAVTELRARARLVAGWAATCVAGGLTPFVDVVVIPGARDGVHEAATVHGEAVRTVLHALRADRVHLADVVLGSSIVTPGRRASDVATAEDVARATLRGLHAAGAEELAGVVFTAGGRPDRLTAHLAAVQWLGPRMPVGYCLGRSTLGSVARAWGGRSDQVLDAQTALIARFASVAAVVRAGMSEEHRRRAAG</sequence>
<keyword evidence="5" id="KW-0456">Lyase</keyword>
<dbReference type="UniPathway" id="UPA00109">
    <property type="reaction ID" value="UER00183"/>
</dbReference>
<keyword evidence="8" id="KW-1185">Reference proteome</keyword>
<evidence type="ECO:0000313" key="8">
    <source>
        <dbReference type="Proteomes" id="UP000321685"/>
    </source>
</evidence>
<dbReference type="AlphaFoldDB" id="A0A511DMW0"/>
<comment type="similarity">
    <text evidence="2">Belongs to the class I fructose-bisphosphate aldolase family.</text>
</comment>
<evidence type="ECO:0000256" key="6">
    <source>
        <dbReference type="ARBA" id="ARBA00029799"/>
    </source>
</evidence>
<comment type="caution">
    <text evidence="7">The sequence shown here is derived from an EMBL/GenBank/DDBJ whole genome shotgun (WGS) entry which is preliminary data.</text>
</comment>
<dbReference type="InterPro" id="IPR013785">
    <property type="entry name" value="Aldolase_TIM"/>
</dbReference>
<reference evidence="7 8" key="1">
    <citation type="submission" date="2019-07" db="EMBL/GenBank/DDBJ databases">
        <title>Whole genome shotgun sequence of Pseudonocardia sulfidoxydans NBRC 16205.</title>
        <authorList>
            <person name="Hosoyama A."/>
            <person name="Uohara A."/>
            <person name="Ohji S."/>
            <person name="Ichikawa N."/>
        </authorList>
    </citation>
    <scope>NUCLEOTIDE SEQUENCE [LARGE SCALE GENOMIC DNA]</scope>
    <source>
        <strain evidence="7 8">NBRC 16205</strain>
    </source>
</reference>
<proteinExistence type="inferred from homology"/>
<evidence type="ECO:0000313" key="7">
    <source>
        <dbReference type="EMBL" id="GEL26156.1"/>
    </source>
</evidence>
<dbReference type="OrthoDB" id="3567544at2"/>